<reference evidence="15" key="1">
    <citation type="submission" date="2019-08" db="EMBL/GenBank/DDBJ databases">
        <title>The genome of the North American firefly Photinus pyralis.</title>
        <authorList>
            <consortium name="Photinus pyralis genome working group"/>
            <person name="Fallon T.R."/>
            <person name="Sander Lower S.E."/>
            <person name="Weng J.-K."/>
        </authorList>
    </citation>
    <scope>NUCLEOTIDE SEQUENCE</scope>
    <source>
        <strain evidence="15">TRF0915ILg1</strain>
        <tissue evidence="15">Whole body</tissue>
    </source>
</reference>
<evidence type="ECO:0000256" key="5">
    <source>
        <dbReference type="ARBA" id="ARBA00022801"/>
    </source>
</evidence>
<dbReference type="PANTHER" id="PTHR22762">
    <property type="entry name" value="ALPHA-GLUCOSIDASE"/>
    <property type="match status" value="1"/>
</dbReference>
<evidence type="ECO:0000256" key="8">
    <source>
        <dbReference type="ARBA" id="ARBA00023295"/>
    </source>
</evidence>
<evidence type="ECO:0000256" key="4">
    <source>
        <dbReference type="ARBA" id="ARBA00022729"/>
    </source>
</evidence>
<proteinExistence type="inferred from homology"/>
<dbReference type="GO" id="GO:0006491">
    <property type="term" value="P:N-glycan processing"/>
    <property type="evidence" value="ECO:0007669"/>
    <property type="project" value="TreeGrafter"/>
</dbReference>
<dbReference type="SUPFAM" id="SSF51011">
    <property type="entry name" value="Glycosyl hydrolase domain"/>
    <property type="match status" value="1"/>
</dbReference>
<dbReference type="GO" id="GO:0030246">
    <property type="term" value="F:carbohydrate binding"/>
    <property type="evidence" value="ECO:0007669"/>
    <property type="project" value="InterPro"/>
</dbReference>
<dbReference type="InterPro" id="IPR000322">
    <property type="entry name" value="Glyco_hydro_31_TIM"/>
</dbReference>
<dbReference type="EMBL" id="VTPC01087760">
    <property type="protein sequence ID" value="KAF2886406.1"/>
    <property type="molecule type" value="Genomic_DNA"/>
</dbReference>
<dbReference type="InterPro" id="IPR017853">
    <property type="entry name" value="GH"/>
</dbReference>
<name>A0A8K0CJU2_IGNLU</name>
<dbReference type="OrthoDB" id="3237269at2759"/>
<dbReference type="GO" id="GO:0090599">
    <property type="term" value="F:alpha-glucosidase activity"/>
    <property type="evidence" value="ECO:0007669"/>
    <property type="project" value="TreeGrafter"/>
</dbReference>
<evidence type="ECO:0000256" key="9">
    <source>
        <dbReference type="ARBA" id="ARBA00042895"/>
    </source>
</evidence>
<keyword evidence="6" id="KW-0256">Endoplasmic reticulum</keyword>
<keyword evidence="5 10" id="KW-0378">Hydrolase</keyword>
<evidence type="ECO:0000313" key="16">
    <source>
        <dbReference type="Proteomes" id="UP000801492"/>
    </source>
</evidence>
<keyword evidence="8 10" id="KW-0326">Glycosidase</keyword>
<sequence>MLKYNFAILLFLLLLNNVKLWKTCDDTFCGKVRKSPEGYPRYVLDFASLDFNGNTLTGNLTKNGDLYFELWYTGVGTFNFYIRNRSKKPRQRPTLLNKRKKSEIRLVNQAADYYIFRHGNAKSFIYDDPFKVENYLDDKLVYIINKNDRLVLQANSSGDAVALDVFFPGATQAYGIPQRADNLPLRTTTAASDSDPYRLFNVNTGQYKVKSREALHSSVPVLFAHSQNQTAGIFWIGRAQTWVDISHYSNGINVFFMSENYDIGTAFFNGPTMEEVVKQNTYNHVEYPPPYFAFGYHQSRNSYLNENEVLDVVKQFDANNLPLESVWLDSSYTESKKYFTWDPIRFPNPIRLQNQLAIQNRSLVITIGPHIKTEEGYFVHDEATAKRFYIQNPDGSDYVWKCPAGHCSYLDHLNTNASKFYSSLFEMDTFKAENLHVFLDFNEPTVFENEDHENTLPPELIHRADKLSYRHREVHNAYNDDQTLSTLIGLVGEDVYNTRLETNDSNVYNTRRPFLTTRSHFRFYANGAAVFTGDNYASWDHLQISFPMCLSEALVGAQFCGANVGGSAGIPDDQLYQRWYQAAAWLPFYRGHFDADVPRREPYTYPENIQARVQKVLNQRYAHLPVWYTLYWESILTKASIIRPLFYQYPNEEATFKIDQQLLVGASILAAPIMKPNVIMTSIYLPGGESEIWYNIDDNYKALRGTGHKPLYVNMDSVPVFYRGGSIIARKDTPRLTAEATVNDPYTLYICLDINDMAEGTLYVDDYKTFLYLDRKFLYLRFIFEDNSLSSFKIIEDADYDGAAPITELVVINPPKDVIKVHLYGKSLSKQNPSITYSEDEN</sequence>
<evidence type="ECO:0000256" key="3">
    <source>
        <dbReference type="ARBA" id="ARBA00007806"/>
    </source>
</evidence>
<evidence type="ECO:0000259" key="13">
    <source>
        <dbReference type="Pfam" id="PF13802"/>
    </source>
</evidence>
<dbReference type="Proteomes" id="UP000801492">
    <property type="component" value="Unassembled WGS sequence"/>
</dbReference>
<dbReference type="Pfam" id="PF21365">
    <property type="entry name" value="Glyco_hydro_31_3rd"/>
    <property type="match status" value="1"/>
</dbReference>
<comment type="caution">
    <text evidence="15">The sequence shown here is derived from an EMBL/GenBank/DDBJ whole genome shotgun (WGS) entry which is preliminary data.</text>
</comment>
<comment type="subcellular location">
    <subcellularLocation>
        <location evidence="1">Endoplasmic reticulum</location>
    </subcellularLocation>
</comment>
<keyword evidence="4 11" id="KW-0732">Signal</keyword>
<comment type="similarity">
    <text evidence="3 10">Belongs to the glycosyl hydrolase 31 family.</text>
</comment>
<accession>A0A8K0CJU2</accession>
<dbReference type="InterPro" id="IPR013780">
    <property type="entry name" value="Glyco_hydro_b"/>
</dbReference>
<comment type="pathway">
    <text evidence="2">Glycan metabolism; N-glycan metabolism.</text>
</comment>
<organism evidence="15 16">
    <name type="scientific">Ignelater luminosus</name>
    <name type="common">Cucubano</name>
    <name type="synonym">Pyrophorus luminosus</name>
    <dbReference type="NCBI Taxonomy" id="2038154"/>
    <lineage>
        <taxon>Eukaryota</taxon>
        <taxon>Metazoa</taxon>
        <taxon>Ecdysozoa</taxon>
        <taxon>Arthropoda</taxon>
        <taxon>Hexapoda</taxon>
        <taxon>Insecta</taxon>
        <taxon>Pterygota</taxon>
        <taxon>Neoptera</taxon>
        <taxon>Endopterygota</taxon>
        <taxon>Coleoptera</taxon>
        <taxon>Polyphaga</taxon>
        <taxon>Elateriformia</taxon>
        <taxon>Elateroidea</taxon>
        <taxon>Elateridae</taxon>
        <taxon>Agrypninae</taxon>
        <taxon>Pyrophorini</taxon>
        <taxon>Ignelater</taxon>
    </lineage>
</organism>
<evidence type="ECO:0000256" key="2">
    <source>
        <dbReference type="ARBA" id="ARBA00004833"/>
    </source>
</evidence>
<evidence type="ECO:0000256" key="7">
    <source>
        <dbReference type="ARBA" id="ARBA00023180"/>
    </source>
</evidence>
<dbReference type="SUPFAM" id="SSF51445">
    <property type="entry name" value="(Trans)glycosidases"/>
    <property type="match status" value="1"/>
</dbReference>
<dbReference type="AlphaFoldDB" id="A0A8K0CJU2"/>
<feature type="chain" id="PRO_5035462425" description="Glucosidase II subunit alpha" evidence="11">
    <location>
        <begin position="21"/>
        <end position="842"/>
    </location>
</feature>
<dbReference type="GO" id="GO:0005783">
    <property type="term" value="C:endoplasmic reticulum"/>
    <property type="evidence" value="ECO:0007669"/>
    <property type="project" value="UniProtKB-SubCell"/>
</dbReference>
<protein>
    <recommendedName>
        <fullName evidence="9">Glucosidase II subunit alpha</fullName>
    </recommendedName>
</protein>
<evidence type="ECO:0000256" key="10">
    <source>
        <dbReference type="RuleBase" id="RU361185"/>
    </source>
</evidence>
<dbReference type="Gene3D" id="2.60.40.1760">
    <property type="entry name" value="glycosyl hydrolase (family 31)"/>
    <property type="match status" value="1"/>
</dbReference>
<keyword evidence="16" id="KW-1185">Reference proteome</keyword>
<dbReference type="PANTHER" id="PTHR22762:SF54">
    <property type="entry name" value="BCDNA.GH04962"/>
    <property type="match status" value="1"/>
</dbReference>
<evidence type="ECO:0000256" key="1">
    <source>
        <dbReference type="ARBA" id="ARBA00004240"/>
    </source>
</evidence>
<dbReference type="Pfam" id="PF13802">
    <property type="entry name" value="Gal_mutarotas_2"/>
    <property type="match status" value="1"/>
</dbReference>
<evidence type="ECO:0000313" key="15">
    <source>
        <dbReference type="EMBL" id="KAF2886406.1"/>
    </source>
</evidence>
<dbReference type="InterPro" id="IPR048395">
    <property type="entry name" value="Glyco_hydro_31_C"/>
</dbReference>
<feature type="domain" description="Glycoside hydrolase family 31 N-terminal" evidence="13">
    <location>
        <begin position="85"/>
        <end position="244"/>
    </location>
</feature>
<dbReference type="Gene3D" id="3.20.20.80">
    <property type="entry name" value="Glycosidases"/>
    <property type="match status" value="2"/>
</dbReference>
<evidence type="ECO:0000256" key="6">
    <source>
        <dbReference type="ARBA" id="ARBA00022824"/>
    </source>
</evidence>
<feature type="domain" description="Glycoside hydrolase family 31 TIM barrel" evidence="12">
    <location>
        <begin position="289"/>
        <end position="630"/>
    </location>
</feature>
<dbReference type="GO" id="GO:0005975">
    <property type="term" value="P:carbohydrate metabolic process"/>
    <property type="evidence" value="ECO:0007669"/>
    <property type="project" value="InterPro"/>
</dbReference>
<dbReference type="CDD" id="cd14752">
    <property type="entry name" value="GH31_N"/>
    <property type="match status" value="1"/>
</dbReference>
<dbReference type="InterPro" id="IPR011013">
    <property type="entry name" value="Gal_mutarotase_sf_dom"/>
</dbReference>
<dbReference type="SUPFAM" id="SSF74650">
    <property type="entry name" value="Galactose mutarotase-like"/>
    <property type="match status" value="1"/>
</dbReference>
<evidence type="ECO:0000259" key="14">
    <source>
        <dbReference type="Pfam" id="PF21365"/>
    </source>
</evidence>
<keyword evidence="7" id="KW-0325">Glycoprotein</keyword>
<gene>
    <name evidence="15" type="ORF">ILUMI_19767</name>
</gene>
<dbReference type="Gene3D" id="2.60.40.1180">
    <property type="entry name" value="Golgi alpha-mannosidase II"/>
    <property type="match status" value="2"/>
</dbReference>
<dbReference type="InterPro" id="IPR025887">
    <property type="entry name" value="Glyco_hydro_31_N_dom"/>
</dbReference>
<feature type="non-terminal residue" evidence="15">
    <location>
        <position position="842"/>
    </location>
</feature>
<dbReference type="Pfam" id="PF01055">
    <property type="entry name" value="Glyco_hydro_31_2nd"/>
    <property type="match status" value="1"/>
</dbReference>
<evidence type="ECO:0000259" key="12">
    <source>
        <dbReference type="Pfam" id="PF01055"/>
    </source>
</evidence>
<feature type="signal peptide" evidence="11">
    <location>
        <begin position="1"/>
        <end position="20"/>
    </location>
</feature>
<feature type="domain" description="Glycosyl hydrolase family 31 C-terminal" evidence="14">
    <location>
        <begin position="640"/>
        <end position="728"/>
    </location>
</feature>
<evidence type="ECO:0000256" key="11">
    <source>
        <dbReference type="SAM" id="SignalP"/>
    </source>
</evidence>